<dbReference type="RefSeq" id="WP_026418910.1">
    <property type="nucleotide sequence ID" value="NZ_AUBJ02000001.1"/>
</dbReference>
<dbReference type="InterPro" id="IPR029000">
    <property type="entry name" value="Cyclophilin-like_dom_sf"/>
</dbReference>
<evidence type="ECO:0000259" key="4">
    <source>
        <dbReference type="PROSITE" id="PS50072"/>
    </source>
</evidence>
<dbReference type="PROSITE" id="PS50072">
    <property type="entry name" value="CSA_PPIASE_2"/>
    <property type="match status" value="1"/>
</dbReference>
<reference evidence="5 6" key="1">
    <citation type="submission" date="2022-06" db="EMBL/GenBank/DDBJ databases">
        <title>Genomic Encyclopedia of Type Strains, Phase I: the one thousand microbial genomes (KMG-I) project.</title>
        <authorList>
            <person name="Kyrpides N."/>
        </authorList>
    </citation>
    <scope>NUCLEOTIDE SEQUENCE [LARGE SCALE GENOMIC DNA]</scope>
    <source>
        <strain evidence="5 6">DSM 43889</strain>
    </source>
</reference>
<gene>
    <name evidence="5" type="ORF">G443_001759</name>
</gene>
<protein>
    <submittedName>
        <fullName evidence="5">Peptidyl-prolyl cis-trans isomerase B (Cyclophilin B)</fullName>
    </submittedName>
</protein>
<feature type="region of interest" description="Disordered" evidence="2">
    <location>
        <begin position="1"/>
        <end position="30"/>
    </location>
</feature>
<keyword evidence="5" id="KW-0413">Isomerase</keyword>
<dbReference type="InterPro" id="IPR044666">
    <property type="entry name" value="Cyclophilin_A-like"/>
</dbReference>
<feature type="transmembrane region" description="Helical" evidence="3">
    <location>
        <begin position="31"/>
        <end position="52"/>
    </location>
</feature>
<dbReference type="PANTHER" id="PTHR45625">
    <property type="entry name" value="PEPTIDYL-PROLYL CIS-TRANS ISOMERASE-RELATED"/>
    <property type="match status" value="1"/>
</dbReference>
<name>A0ABT1JGS0_ACTCY</name>
<evidence type="ECO:0000313" key="5">
    <source>
        <dbReference type="EMBL" id="MCP2331489.1"/>
    </source>
</evidence>
<dbReference type="SUPFAM" id="SSF50891">
    <property type="entry name" value="Cyclophilin-like"/>
    <property type="match status" value="1"/>
</dbReference>
<dbReference type="CDD" id="cd00317">
    <property type="entry name" value="cyclophilin"/>
    <property type="match status" value="1"/>
</dbReference>
<feature type="domain" description="PPIase cyclophilin-type" evidence="4">
    <location>
        <begin position="123"/>
        <end position="279"/>
    </location>
</feature>
<accession>A0ABT1JGS0</accession>
<dbReference type="InterPro" id="IPR002130">
    <property type="entry name" value="Cyclophilin-type_PPIase_dom"/>
</dbReference>
<keyword evidence="3" id="KW-0812">Transmembrane</keyword>
<evidence type="ECO:0000256" key="1">
    <source>
        <dbReference type="ARBA" id="ARBA00002388"/>
    </source>
</evidence>
<dbReference type="Gene3D" id="2.40.100.10">
    <property type="entry name" value="Cyclophilin-like"/>
    <property type="match status" value="1"/>
</dbReference>
<keyword evidence="3" id="KW-0472">Membrane</keyword>
<dbReference type="Pfam" id="PF00160">
    <property type="entry name" value="Pro_isomerase"/>
    <property type="match status" value="1"/>
</dbReference>
<dbReference type="PANTHER" id="PTHR45625:SF3">
    <property type="entry name" value="PEPTIDYL-PROLYL CIS-TRANS ISOMERASE B-RELATED"/>
    <property type="match status" value="1"/>
</dbReference>
<dbReference type="GO" id="GO:0016853">
    <property type="term" value="F:isomerase activity"/>
    <property type="evidence" value="ECO:0007669"/>
    <property type="project" value="UniProtKB-KW"/>
</dbReference>
<comment type="caution">
    <text evidence="5">The sequence shown here is derived from an EMBL/GenBank/DDBJ whole genome shotgun (WGS) entry which is preliminary data.</text>
</comment>
<evidence type="ECO:0000313" key="6">
    <source>
        <dbReference type="Proteomes" id="UP000791080"/>
    </source>
</evidence>
<feature type="region of interest" description="Disordered" evidence="2">
    <location>
        <begin position="55"/>
        <end position="81"/>
    </location>
</feature>
<sequence>MPSNEQRRQAAKRKLERQLERRAQRAKRRRTIGVSATVLGTVLVVGLVYFLATMGGGDDEQTASDATDPATSGEPEMPEAVTTEGPCAYIEAEQPPVDGLPEVGMPEDPDPTPSEGTVSVTLGTNEGEIPLTLDREQAPCTVQSFLHLAESGYFDASPCHRLVDSTDALEVLQCGDPSGTGMGGPGYNVPDEIDPEQTYPRGTLAMANSGAPNSGGSQFFMVYGDSNALGPQYTVFGSIDEGGLEVVDEIAAAGHDGSMEAQAGGGAPNTEVTIETVTIAS</sequence>
<evidence type="ECO:0000256" key="2">
    <source>
        <dbReference type="SAM" id="MobiDB-lite"/>
    </source>
</evidence>
<proteinExistence type="predicted"/>
<organism evidence="5 6">
    <name type="scientific">Actinoalloteichus caeruleus DSM 43889</name>
    <dbReference type="NCBI Taxonomy" id="1120930"/>
    <lineage>
        <taxon>Bacteria</taxon>
        <taxon>Bacillati</taxon>
        <taxon>Actinomycetota</taxon>
        <taxon>Actinomycetes</taxon>
        <taxon>Pseudonocardiales</taxon>
        <taxon>Pseudonocardiaceae</taxon>
        <taxon>Actinoalloteichus</taxon>
        <taxon>Actinoalloteichus cyanogriseus</taxon>
    </lineage>
</organism>
<keyword evidence="6" id="KW-1185">Reference proteome</keyword>
<comment type="function">
    <text evidence="1">PPIases accelerate the folding of proteins. It catalyzes the cis-trans isomerization of proline imidic peptide bonds in oligopeptides.</text>
</comment>
<dbReference type="EMBL" id="AUBJ02000001">
    <property type="protein sequence ID" value="MCP2331489.1"/>
    <property type="molecule type" value="Genomic_DNA"/>
</dbReference>
<evidence type="ECO:0000256" key="3">
    <source>
        <dbReference type="SAM" id="Phobius"/>
    </source>
</evidence>
<keyword evidence="3" id="KW-1133">Transmembrane helix</keyword>
<dbReference type="Proteomes" id="UP000791080">
    <property type="component" value="Unassembled WGS sequence"/>
</dbReference>